<comment type="caution">
    <text evidence="2">The sequence shown here is derived from an EMBL/GenBank/DDBJ whole genome shotgun (WGS) entry which is preliminary data.</text>
</comment>
<evidence type="ECO:0000256" key="1">
    <source>
        <dbReference type="SAM" id="MobiDB-lite"/>
    </source>
</evidence>
<sequence>RKENQELFVQLEPDNGPRSSLSIGPGSDDVVGFTGSSPRDSPKGLGSSIGTCWEKTRRLAASMPEITRLAKVRS</sequence>
<dbReference type="Proteomes" id="UP000287651">
    <property type="component" value="Unassembled WGS sequence"/>
</dbReference>
<reference evidence="2 3" key="1">
    <citation type="journal article" date="2014" name="Agronomy (Basel)">
        <title>A Draft Genome Sequence for Ensete ventricosum, the Drought-Tolerant Tree Against Hunger.</title>
        <authorList>
            <person name="Harrison J."/>
            <person name="Moore K.A."/>
            <person name="Paszkiewicz K."/>
            <person name="Jones T."/>
            <person name="Grant M."/>
            <person name="Ambacheew D."/>
            <person name="Muzemil S."/>
            <person name="Studholme D.J."/>
        </authorList>
    </citation>
    <scope>NUCLEOTIDE SEQUENCE [LARGE SCALE GENOMIC DNA]</scope>
</reference>
<proteinExistence type="predicted"/>
<evidence type="ECO:0000313" key="2">
    <source>
        <dbReference type="EMBL" id="RRT33178.1"/>
    </source>
</evidence>
<feature type="region of interest" description="Disordered" evidence="1">
    <location>
        <begin position="1"/>
        <end position="49"/>
    </location>
</feature>
<dbReference type="AlphaFoldDB" id="A0A426X140"/>
<gene>
    <name evidence="2" type="ORF">B296_00038566</name>
</gene>
<protein>
    <submittedName>
        <fullName evidence="2">Uncharacterized protein</fullName>
    </submittedName>
</protein>
<organism evidence="2 3">
    <name type="scientific">Ensete ventricosum</name>
    <name type="common">Abyssinian banana</name>
    <name type="synonym">Musa ensete</name>
    <dbReference type="NCBI Taxonomy" id="4639"/>
    <lineage>
        <taxon>Eukaryota</taxon>
        <taxon>Viridiplantae</taxon>
        <taxon>Streptophyta</taxon>
        <taxon>Embryophyta</taxon>
        <taxon>Tracheophyta</taxon>
        <taxon>Spermatophyta</taxon>
        <taxon>Magnoliopsida</taxon>
        <taxon>Liliopsida</taxon>
        <taxon>Zingiberales</taxon>
        <taxon>Musaceae</taxon>
        <taxon>Ensete</taxon>
    </lineage>
</organism>
<name>A0A426X140_ENSVE</name>
<evidence type="ECO:0000313" key="3">
    <source>
        <dbReference type="Proteomes" id="UP000287651"/>
    </source>
</evidence>
<feature type="non-terminal residue" evidence="2">
    <location>
        <position position="1"/>
    </location>
</feature>
<dbReference type="EMBL" id="AMZH03029731">
    <property type="protein sequence ID" value="RRT33178.1"/>
    <property type="molecule type" value="Genomic_DNA"/>
</dbReference>
<accession>A0A426X140</accession>